<feature type="transmembrane region" description="Helical" evidence="1">
    <location>
        <begin position="185"/>
        <end position="210"/>
    </location>
</feature>
<organism evidence="2 3">
    <name type="scientific">Jimgerdemannia flammicorona</name>
    <dbReference type="NCBI Taxonomy" id="994334"/>
    <lineage>
        <taxon>Eukaryota</taxon>
        <taxon>Fungi</taxon>
        <taxon>Fungi incertae sedis</taxon>
        <taxon>Mucoromycota</taxon>
        <taxon>Mucoromycotina</taxon>
        <taxon>Endogonomycetes</taxon>
        <taxon>Endogonales</taxon>
        <taxon>Endogonaceae</taxon>
        <taxon>Jimgerdemannia</taxon>
    </lineage>
</organism>
<keyword evidence="3" id="KW-1185">Reference proteome</keyword>
<evidence type="ECO:0000256" key="1">
    <source>
        <dbReference type="SAM" id="Phobius"/>
    </source>
</evidence>
<feature type="transmembrane region" description="Helical" evidence="1">
    <location>
        <begin position="72"/>
        <end position="92"/>
    </location>
</feature>
<dbReference type="Proteomes" id="UP000274822">
    <property type="component" value="Unassembled WGS sequence"/>
</dbReference>
<keyword evidence="1" id="KW-0812">Transmembrane</keyword>
<name>A0A433Q4U9_9FUNG</name>
<feature type="transmembrane region" description="Helical" evidence="1">
    <location>
        <begin position="39"/>
        <end position="57"/>
    </location>
</feature>
<proteinExistence type="predicted"/>
<gene>
    <name evidence="2" type="ORF">BC938DRAFT_473080</name>
</gene>
<feature type="transmembrane region" description="Helical" evidence="1">
    <location>
        <begin position="148"/>
        <end position="173"/>
    </location>
</feature>
<sequence length="322" mass="36542">MPVTDAGILATVWLSAIFSVFVFFAICHKTISSPTRVRWVCLTLATFTAIVSCTNVVRTTWDGVIAVPTYKVSYFTCAVISADIFVAILLDLRRKLITDEQYKTFLFWITIALMVSYNTLTAAYRLFFNPDYYPPGVDMEKRLLSSRLYYVSTCFQFMAFISAYVHVFGPLVFNPKWGKINNEIFALSIWYLMVVIVLVVLWVSLFIIWLTIDFGNTNRKDALDCLLRIFWIATWTFPPPKSALHFIAHSSIFPHPTTADELIVATIPSENSHAVRPEGGINLSTYRIAQPKPAHTEPARLKVEIDQSSLIPFIQKDNASIV</sequence>
<protein>
    <submittedName>
        <fullName evidence="2">Uncharacterized protein</fullName>
    </submittedName>
</protein>
<evidence type="ECO:0000313" key="2">
    <source>
        <dbReference type="EMBL" id="RUS24778.1"/>
    </source>
</evidence>
<keyword evidence="1" id="KW-0472">Membrane</keyword>
<dbReference type="AlphaFoldDB" id="A0A433Q4U9"/>
<dbReference type="EMBL" id="RBNJ01014938">
    <property type="protein sequence ID" value="RUS24778.1"/>
    <property type="molecule type" value="Genomic_DNA"/>
</dbReference>
<comment type="caution">
    <text evidence="2">The sequence shown here is derived from an EMBL/GenBank/DDBJ whole genome shotgun (WGS) entry which is preliminary data.</text>
</comment>
<accession>A0A433Q4U9</accession>
<feature type="transmembrane region" description="Helical" evidence="1">
    <location>
        <begin position="6"/>
        <end position="27"/>
    </location>
</feature>
<evidence type="ECO:0000313" key="3">
    <source>
        <dbReference type="Proteomes" id="UP000274822"/>
    </source>
</evidence>
<reference evidence="2 3" key="1">
    <citation type="journal article" date="2018" name="New Phytol.">
        <title>Phylogenomics of Endogonaceae and evolution of mycorrhizas within Mucoromycota.</title>
        <authorList>
            <person name="Chang Y."/>
            <person name="Desiro A."/>
            <person name="Na H."/>
            <person name="Sandor L."/>
            <person name="Lipzen A."/>
            <person name="Clum A."/>
            <person name="Barry K."/>
            <person name="Grigoriev I.V."/>
            <person name="Martin F.M."/>
            <person name="Stajich J.E."/>
            <person name="Smith M.E."/>
            <person name="Bonito G."/>
            <person name="Spatafora J.W."/>
        </authorList>
    </citation>
    <scope>NUCLEOTIDE SEQUENCE [LARGE SCALE GENOMIC DNA]</scope>
    <source>
        <strain evidence="2 3">AD002</strain>
    </source>
</reference>
<feature type="transmembrane region" description="Helical" evidence="1">
    <location>
        <begin position="104"/>
        <end position="128"/>
    </location>
</feature>
<keyword evidence="1" id="KW-1133">Transmembrane helix</keyword>